<dbReference type="Proteomes" id="UP000516260">
    <property type="component" value="Chromosome 1"/>
</dbReference>
<comment type="caution">
    <text evidence="2">The sequence shown here is derived from an EMBL/GenBank/DDBJ whole genome shotgun (WGS) entry which is preliminary data.</text>
</comment>
<evidence type="ECO:0000256" key="1">
    <source>
        <dbReference type="SAM" id="MobiDB-lite"/>
    </source>
</evidence>
<evidence type="ECO:0000313" key="2">
    <source>
        <dbReference type="EMBL" id="TNN03890.1"/>
    </source>
</evidence>
<gene>
    <name evidence="2" type="ORF">fugu_000919</name>
</gene>
<evidence type="ECO:0000313" key="3">
    <source>
        <dbReference type="Proteomes" id="UP000516260"/>
    </source>
</evidence>
<reference evidence="2 3" key="1">
    <citation type="submission" date="2019-04" db="EMBL/GenBank/DDBJ databases">
        <title>The sequence and de novo assembly of Takifugu bimaculatus genome using PacBio and Hi-C technologies.</title>
        <authorList>
            <person name="Xu P."/>
            <person name="Liu B."/>
            <person name="Zhou Z."/>
        </authorList>
    </citation>
    <scope>NUCLEOTIDE SEQUENCE [LARGE SCALE GENOMIC DNA]</scope>
    <source>
        <strain evidence="2">TB-2018</strain>
        <tissue evidence="2">Muscle</tissue>
    </source>
</reference>
<accession>A0A4Z2CIG3</accession>
<feature type="region of interest" description="Disordered" evidence="1">
    <location>
        <begin position="35"/>
        <end position="57"/>
    </location>
</feature>
<dbReference type="AlphaFoldDB" id="A0A4Z2CIG3"/>
<organism evidence="2 3">
    <name type="scientific">Takifugu bimaculatus</name>
    <dbReference type="NCBI Taxonomy" id="433685"/>
    <lineage>
        <taxon>Eukaryota</taxon>
        <taxon>Metazoa</taxon>
        <taxon>Chordata</taxon>
        <taxon>Craniata</taxon>
        <taxon>Vertebrata</taxon>
        <taxon>Euteleostomi</taxon>
        <taxon>Actinopterygii</taxon>
        <taxon>Neopterygii</taxon>
        <taxon>Teleostei</taxon>
        <taxon>Neoteleostei</taxon>
        <taxon>Acanthomorphata</taxon>
        <taxon>Eupercaria</taxon>
        <taxon>Tetraodontiformes</taxon>
        <taxon>Tetradontoidea</taxon>
        <taxon>Tetraodontidae</taxon>
        <taxon>Takifugu</taxon>
    </lineage>
</organism>
<sequence>MAEADKLNIDSIIQRLLEASSACLIMLPNQHQKLAKGTGNVTPPASHSEHVSETGYTKHILKPADKKLFYGSGGGMGSGRPVTPPRKAKK</sequence>
<name>A0A4Z2CIG3_9TELE</name>
<protein>
    <submittedName>
        <fullName evidence="2">Uncharacterized protein</fullName>
    </submittedName>
</protein>
<keyword evidence="3" id="KW-1185">Reference proteome</keyword>
<proteinExistence type="predicted"/>
<feature type="region of interest" description="Disordered" evidence="1">
    <location>
        <begin position="70"/>
        <end position="90"/>
    </location>
</feature>
<dbReference type="EMBL" id="SWLE01000001">
    <property type="protein sequence ID" value="TNN03890.1"/>
    <property type="molecule type" value="Genomic_DNA"/>
</dbReference>